<dbReference type="Pfam" id="PF00067">
    <property type="entry name" value="p450"/>
    <property type="match status" value="1"/>
</dbReference>
<evidence type="ECO:0000256" key="6">
    <source>
        <dbReference type="ARBA" id="ARBA00022692"/>
    </source>
</evidence>
<keyword evidence="7 13" id="KW-0479">Metal-binding</keyword>
<proteinExistence type="inferred from homology"/>
<gene>
    <name evidence="14" type="ORF">DFH08DRAFT_848490</name>
</gene>
<dbReference type="SUPFAM" id="SSF48264">
    <property type="entry name" value="Cytochrome P450"/>
    <property type="match status" value="1"/>
</dbReference>
<evidence type="ECO:0000256" key="13">
    <source>
        <dbReference type="PIRSR" id="PIRSR602403-1"/>
    </source>
</evidence>
<dbReference type="InterPro" id="IPR002403">
    <property type="entry name" value="Cyt_P450_E_grp-IV"/>
</dbReference>
<feature type="binding site" description="axial binding residue" evidence="13">
    <location>
        <position position="478"/>
    </location>
    <ligand>
        <name>heme</name>
        <dbReference type="ChEBI" id="CHEBI:30413"/>
    </ligand>
    <ligandPart>
        <name>Fe</name>
        <dbReference type="ChEBI" id="CHEBI:18248"/>
    </ligandPart>
</feature>
<dbReference type="PANTHER" id="PTHR24305:SF166">
    <property type="entry name" value="CYTOCHROME P450 12A4, MITOCHONDRIAL-RELATED"/>
    <property type="match status" value="1"/>
</dbReference>
<evidence type="ECO:0000256" key="10">
    <source>
        <dbReference type="ARBA" id="ARBA00023004"/>
    </source>
</evidence>
<evidence type="ECO:0000256" key="11">
    <source>
        <dbReference type="ARBA" id="ARBA00023033"/>
    </source>
</evidence>
<evidence type="ECO:0000256" key="4">
    <source>
        <dbReference type="ARBA" id="ARBA00010617"/>
    </source>
</evidence>
<evidence type="ECO:0000256" key="2">
    <source>
        <dbReference type="ARBA" id="ARBA00004370"/>
    </source>
</evidence>
<dbReference type="GO" id="GO:0020037">
    <property type="term" value="F:heme binding"/>
    <property type="evidence" value="ECO:0007669"/>
    <property type="project" value="InterPro"/>
</dbReference>
<dbReference type="Proteomes" id="UP001218218">
    <property type="component" value="Unassembled WGS sequence"/>
</dbReference>
<keyword evidence="12" id="KW-0472">Membrane</keyword>
<dbReference type="CDD" id="cd11069">
    <property type="entry name" value="CYP_FUM15-like"/>
    <property type="match status" value="1"/>
</dbReference>
<protein>
    <submittedName>
        <fullName evidence="14">Cytochrome P450</fullName>
    </submittedName>
</protein>
<dbReference type="AlphaFoldDB" id="A0AAD7AH21"/>
<dbReference type="InterPro" id="IPR050121">
    <property type="entry name" value="Cytochrome_P450_monoxygenase"/>
</dbReference>
<keyword evidence="15" id="KW-1185">Reference proteome</keyword>
<comment type="subcellular location">
    <subcellularLocation>
        <location evidence="2">Membrane</location>
    </subcellularLocation>
</comment>
<dbReference type="PRINTS" id="PR00385">
    <property type="entry name" value="P450"/>
</dbReference>
<comment type="similarity">
    <text evidence="4">Belongs to the cytochrome P450 family.</text>
</comment>
<evidence type="ECO:0000313" key="15">
    <source>
        <dbReference type="Proteomes" id="UP001218218"/>
    </source>
</evidence>
<sequence>MLLSIIQCGLLLWLSYVFLNALRWLCGSSILDNIPGPPSESFLAGSLAKLHGADSWDFHKTLEEDFNGVVKIHGLLGDVQLYVFDPAALHSILVKDQDLYEESSIFLILTGLLFGKGILSTTGNEHRRHRKIMMPAFSTKNLRGMLPVLYEVAHRLRDGLIKPHLGAGPRELDMYSILSRTSLEFVGRAGVGYSFDPLASGEDSIDQYAQSLKSLTPAIHKLAVFLPILPLVSRIGPPAFRRFMLNLIPSKTLTILSKVVAVMNSKAAALVDDKNQKIRHGADVMENSNDIMSLLLKSNSTADDDMKFMHDELVAQTSMIILAGTDTTSSALNRIIHILALHPEVQAKLRAEIIDTKETLSHDELVGLPYLDAVIRETLRLYPPVTAMTRTVTQDCILPLSKPITGIDGRRLDAIAVPKGTEVYIAIAAANHNKAIWGPDALEFKPERWQNGHAQGVSVRMSGVYGNTMTFVGGGRSCIGFKFVQLELKVVLSVLLRCYCFSVASDRIRWKLGSPAAPSVDGRPLLPIVVGRVNT</sequence>
<dbReference type="PANTHER" id="PTHR24305">
    <property type="entry name" value="CYTOCHROME P450"/>
    <property type="match status" value="1"/>
</dbReference>
<keyword evidence="8" id="KW-1133">Transmembrane helix</keyword>
<keyword evidence="10 13" id="KW-0408">Iron</keyword>
<dbReference type="InterPro" id="IPR001128">
    <property type="entry name" value="Cyt_P450"/>
</dbReference>
<dbReference type="EMBL" id="JARIHO010000007">
    <property type="protein sequence ID" value="KAJ7358446.1"/>
    <property type="molecule type" value="Genomic_DNA"/>
</dbReference>
<keyword evidence="11" id="KW-0503">Monooxygenase</keyword>
<evidence type="ECO:0000256" key="12">
    <source>
        <dbReference type="ARBA" id="ARBA00023136"/>
    </source>
</evidence>
<comment type="caution">
    <text evidence="14">The sequence shown here is derived from an EMBL/GenBank/DDBJ whole genome shotgun (WGS) entry which is preliminary data.</text>
</comment>
<dbReference type="PRINTS" id="PR00465">
    <property type="entry name" value="EP450IV"/>
</dbReference>
<dbReference type="GO" id="GO:0016020">
    <property type="term" value="C:membrane"/>
    <property type="evidence" value="ECO:0007669"/>
    <property type="project" value="UniProtKB-SubCell"/>
</dbReference>
<keyword evidence="5 13" id="KW-0349">Heme</keyword>
<evidence type="ECO:0000256" key="9">
    <source>
        <dbReference type="ARBA" id="ARBA00023002"/>
    </source>
</evidence>
<dbReference type="GO" id="GO:0016705">
    <property type="term" value="F:oxidoreductase activity, acting on paired donors, with incorporation or reduction of molecular oxygen"/>
    <property type="evidence" value="ECO:0007669"/>
    <property type="project" value="InterPro"/>
</dbReference>
<reference evidence="14" key="1">
    <citation type="submission" date="2023-03" db="EMBL/GenBank/DDBJ databases">
        <title>Massive genome expansion in bonnet fungi (Mycena s.s.) driven by repeated elements and novel gene families across ecological guilds.</title>
        <authorList>
            <consortium name="Lawrence Berkeley National Laboratory"/>
            <person name="Harder C.B."/>
            <person name="Miyauchi S."/>
            <person name="Viragh M."/>
            <person name="Kuo A."/>
            <person name="Thoen E."/>
            <person name="Andreopoulos B."/>
            <person name="Lu D."/>
            <person name="Skrede I."/>
            <person name="Drula E."/>
            <person name="Henrissat B."/>
            <person name="Morin E."/>
            <person name="Kohler A."/>
            <person name="Barry K."/>
            <person name="LaButti K."/>
            <person name="Morin E."/>
            <person name="Salamov A."/>
            <person name="Lipzen A."/>
            <person name="Mereny Z."/>
            <person name="Hegedus B."/>
            <person name="Baldrian P."/>
            <person name="Stursova M."/>
            <person name="Weitz H."/>
            <person name="Taylor A."/>
            <person name="Grigoriev I.V."/>
            <person name="Nagy L.G."/>
            <person name="Martin F."/>
            <person name="Kauserud H."/>
        </authorList>
    </citation>
    <scope>NUCLEOTIDE SEQUENCE</scope>
    <source>
        <strain evidence="14">CBHHK002</strain>
    </source>
</reference>
<evidence type="ECO:0000256" key="1">
    <source>
        <dbReference type="ARBA" id="ARBA00001971"/>
    </source>
</evidence>
<comment type="pathway">
    <text evidence="3">Secondary metabolite biosynthesis; terpenoid biosynthesis.</text>
</comment>
<dbReference type="GO" id="GO:0005506">
    <property type="term" value="F:iron ion binding"/>
    <property type="evidence" value="ECO:0007669"/>
    <property type="project" value="InterPro"/>
</dbReference>
<comment type="cofactor">
    <cofactor evidence="1 13">
        <name>heme</name>
        <dbReference type="ChEBI" id="CHEBI:30413"/>
    </cofactor>
</comment>
<dbReference type="InterPro" id="IPR036396">
    <property type="entry name" value="Cyt_P450_sf"/>
</dbReference>
<evidence type="ECO:0000256" key="7">
    <source>
        <dbReference type="ARBA" id="ARBA00022723"/>
    </source>
</evidence>
<accession>A0AAD7AH21</accession>
<evidence type="ECO:0000256" key="5">
    <source>
        <dbReference type="ARBA" id="ARBA00022617"/>
    </source>
</evidence>
<dbReference type="Gene3D" id="1.10.630.10">
    <property type="entry name" value="Cytochrome P450"/>
    <property type="match status" value="1"/>
</dbReference>
<evidence type="ECO:0000256" key="3">
    <source>
        <dbReference type="ARBA" id="ARBA00004721"/>
    </source>
</evidence>
<evidence type="ECO:0000256" key="8">
    <source>
        <dbReference type="ARBA" id="ARBA00022989"/>
    </source>
</evidence>
<dbReference type="GO" id="GO:0004497">
    <property type="term" value="F:monooxygenase activity"/>
    <property type="evidence" value="ECO:0007669"/>
    <property type="project" value="UniProtKB-KW"/>
</dbReference>
<evidence type="ECO:0000313" key="14">
    <source>
        <dbReference type="EMBL" id="KAJ7358446.1"/>
    </source>
</evidence>
<name>A0AAD7AH21_9AGAR</name>
<keyword evidence="9" id="KW-0560">Oxidoreductase</keyword>
<keyword evidence="6" id="KW-0812">Transmembrane</keyword>
<organism evidence="14 15">
    <name type="scientific">Mycena albidolilacea</name>
    <dbReference type="NCBI Taxonomy" id="1033008"/>
    <lineage>
        <taxon>Eukaryota</taxon>
        <taxon>Fungi</taxon>
        <taxon>Dikarya</taxon>
        <taxon>Basidiomycota</taxon>
        <taxon>Agaricomycotina</taxon>
        <taxon>Agaricomycetes</taxon>
        <taxon>Agaricomycetidae</taxon>
        <taxon>Agaricales</taxon>
        <taxon>Marasmiineae</taxon>
        <taxon>Mycenaceae</taxon>
        <taxon>Mycena</taxon>
    </lineage>
</organism>